<dbReference type="RefSeq" id="WP_051514771.1">
    <property type="nucleotide sequence ID" value="NZ_AZQP01000001.1"/>
</dbReference>
<dbReference type="PANTHER" id="PTHR33392:SF6">
    <property type="entry name" value="POLYISOPRENYL-TEICHOIC ACID--PEPTIDOGLYCAN TEICHOIC ACID TRANSFERASE TAGU"/>
    <property type="match status" value="1"/>
</dbReference>
<reference evidence="4 5" key="1">
    <citation type="journal article" date="2014" name="Genome Announc.">
        <title>Draft Genome Sequence of Fervidicella metallireducens Strain AeBT, an Iron-Reducing Thermoanaerobe from the Great Artesian Basin.</title>
        <authorList>
            <person name="Patel B.K."/>
        </authorList>
    </citation>
    <scope>NUCLEOTIDE SEQUENCE [LARGE SCALE GENOMIC DNA]</scope>
    <source>
        <strain evidence="4 5">AeB</strain>
    </source>
</reference>
<comment type="similarity">
    <text evidence="1">Belongs to the LytR/CpsA/Psr (LCP) family.</text>
</comment>
<feature type="transmembrane region" description="Helical" evidence="2">
    <location>
        <begin position="12"/>
        <end position="33"/>
    </location>
</feature>
<dbReference type="Proteomes" id="UP000019681">
    <property type="component" value="Unassembled WGS sequence"/>
</dbReference>
<comment type="caution">
    <text evidence="4">The sequence shown here is derived from an EMBL/GenBank/DDBJ whole genome shotgun (WGS) entry which is preliminary data.</text>
</comment>
<keyword evidence="5" id="KW-1185">Reference proteome</keyword>
<dbReference type="STRING" id="1403537.Q428_00255"/>
<evidence type="ECO:0000256" key="1">
    <source>
        <dbReference type="ARBA" id="ARBA00006068"/>
    </source>
</evidence>
<dbReference type="AlphaFoldDB" id="A0A017RYL8"/>
<evidence type="ECO:0000259" key="3">
    <source>
        <dbReference type="Pfam" id="PF03816"/>
    </source>
</evidence>
<feature type="domain" description="Cell envelope-related transcriptional attenuator" evidence="3">
    <location>
        <begin position="88"/>
        <end position="245"/>
    </location>
</feature>
<evidence type="ECO:0000313" key="5">
    <source>
        <dbReference type="Proteomes" id="UP000019681"/>
    </source>
</evidence>
<protein>
    <submittedName>
        <fullName evidence="4">LytR family transcriptional regulator</fullName>
    </submittedName>
</protein>
<dbReference type="OrthoDB" id="9782542at2"/>
<dbReference type="InterPro" id="IPR050922">
    <property type="entry name" value="LytR/CpsA/Psr_CW_biosynth"/>
</dbReference>
<dbReference type="Gene3D" id="3.40.630.190">
    <property type="entry name" value="LCP protein"/>
    <property type="match status" value="1"/>
</dbReference>
<keyword evidence="2" id="KW-0812">Transmembrane</keyword>
<evidence type="ECO:0000256" key="2">
    <source>
        <dbReference type="SAM" id="Phobius"/>
    </source>
</evidence>
<evidence type="ECO:0000313" key="4">
    <source>
        <dbReference type="EMBL" id="EYE89772.1"/>
    </source>
</evidence>
<dbReference type="PANTHER" id="PTHR33392">
    <property type="entry name" value="POLYISOPRENYL-TEICHOIC ACID--PEPTIDOGLYCAN TEICHOIC ACID TRANSFERASE TAGU"/>
    <property type="match status" value="1"/>
</dbReference>
<dbReference type="InterPro" id="IPR004474">
    <property type="entry name" value="LytR_CpsA_psr"/>
</dbReference>
<dbReference type="Pfam" id="PF03816">
    <property type="entry name" value="LytR_cpsA_psr"/>
    <property type="match status" value="1"/>
</dbReference>
<keyword evidence="2" id="KW-1133">Transmembrane helix</keyword>
<name>A0A017RYL8_9CLOT</name>
<sequence length="355" mass="40114">MARKKRKKTKKLFKILSLSVLFFAISLGGYAYYQLNKIKTNKISKSDLELGIKPQNQLDSIEKENLKDVINIALFGTDIGRSKGDVPHSDAIIIATIDPKHKKIKLSSIMRDTYVTIEGHGQTKITEAYTYGGPELAIKTLNQNFDLNIRDYATVNFFSLEKVIDILGGIEADIKDYEIKELNYRIKEVANLEGKNPTLIKRTGPQKLNGIQAVAYSRIRKVGNGDYERTERQRKVLSQLTEKVQNAGVSKYPTLVSQILPLVETSMSKIDIVKTGVSVLSSDIKAIDNIRFPLDEFSQGQIIDHKWFLVPKPDIKTTAEQIQKYIFEDIRPDVPDIRPADINKTKTDKKTSKAN</sequence>
<accession>A0A017RYL8</accession>
<keyword evidence="2" id="KW-0472">Membrane</keyword>
<dbReference type="EMBL" id="AZQP01000001">
    <property type="protein sequence ID" value="EYE89772.1"/>
    <property type="molecule type" value="Genomic_DNA"/>
</dbReference>
<dbReference type="NCBIfam" id="TIGR00350">
    <property type="entry name" value="lytR_cpsA_psr"/>
    <property type="match status" value="1"/>
</dbReference>
<organism evidence="4 5">
    <name type="scientific">Fervidicella metallireducens AeB</name>
    <dbReference type="NCBI Taxonomy" id="1403537"/>
    <lineage>
        <taxon>Bacteria</taxon>
        <taxon>Bacillati</taxon>
        <taxon>Bacillota</taxon>
        <taxon>Clostridia</taxon>
        <taxon>Eubacteriales</taxon>
        <taxon>Clostridiaceae</taxon>
        <taxon>Fervidicella</taxon>
    </lineage>
</organism>
<gene>
    <name evidence="4" type="ORF">Q428_00255</name>
</gene>
<proteinExistence type="inferred from homology"/>